<protein>
    <submittedName>
        <fullName evidence="1">Uncharacterized protein</fullName>
    </submittedName>
</protein>
<name>A0A1G7UWH8_9SPHI</name>
<dbReference type="EMBL" id="FNCH01000007">
    <property type="protein sequence ID" value="SDG51955.1"/>
    <property type="molecule type" value="Genomic_DNA"/>
</dbReference>
<organism evidence="1 2">
    <name type="scientific">Pedobacter terrae</name>
    <dbReference type="NCBI Taxonomy" id="405671"/>
    <lineage>
        <taxon>Bacteria</taxon>
        <taxon>Pseudomonadati</taxon>
        <taxon>Bacteroidota</taxon>
        <taxon>Sphingobacteriia</taxon>
        <taxon>Sphingobacteriales</taxon>
        <taxon>Sphingobacteriaceae</taxon>
        <taxon>Pedobacter</taxon>
    </lineage>
</organism>
<proteinExistence type="predicted"/>
<accession>A0A1G7UWH8</accession>
<keyword evidence="2" id="KW-1185">Reference proteome</keyword>
<sequence length="49" mass="5440">MDLSVPLQLVEGNFKYWMTPYNSATIDSGVAIAIPEWICRVPPCLTNGK</sequence>
<evidence type="ECO:0000313" key="1">
    <source>
        <dbReference type="EMBL" id="SDG51955.1"/>
    </source>
</evidence>
<gene>
    <name evidence="1" type="ORF">SAMN05421827_107154</name>
</gene>
<dbReference type="Proteomes" id="UP000199643">
    <property type="component" value="Unassembled WGS sequence"/>
</dbReference>
<evidence type="ECO:0000313" key="2">
    <source>
        <dbReference type="Proteomes" id="UP000199643"/>
    </source>
</evidence>
<reference evidence="2" key="1">
    <citation type="submission" date="2016-10" db="EMBL/GenBank/DDBJ databases">
        <authorList>
            <person name="Varghese N."/>
            <person name="Submissions S."/>
        </authorList>
    </citation>
    <scope>NUCLEOTIDE SEQUENCE [LARGE SCALE GENOMIC DNA]</scope>
    <source>
        <strain evidence="2">DSM 17933</strain>
    </source>
</reference>
<dbReference type="AlphaFoldDB" id="A0A1G7UWH8"/>